<proteinExistence type="predicted"/>
<dbReference type="EMBL" id="SNSC02000009">
    <property type="protein sequence ID" value="TID21389.1"/>
    <property type="molecule type" value="Genomic_DNA"/>
</dbReference>
<name>A0A4Z1PHS8_9PEZI</name>
<keyword evidence="2" id="KW-1185">Reference proteome</keyword>
<reference evidence="1 2" key="1">
    <citation type="submission" date="2019-04" db="EMBL/GenBank/DDBJ databases">
        <title>High contiguity whole genome sequence and gene annotation resource for two Venturia nashicola isolates.</title>
        <authorList>
            <person name="Prokchorchik M."/>
            <person name="Won K."/>
            <person name="Lee Y."/>
            <person name="Choi E.D."/>
            <person name="Segonzac C."/>
            <person name="Sohn K.H."/>
        </authorList>
    </citation>
    <scope>NUCLEOTIDE SEQUENCE [LARGE SCALE GENOMIC DNA]</scope>
    <source>
        <strain evidence="1 2">PRI2</strain>
    </source>
</reference>
<comment type="caution">
    <text evidence="1">The sequence shown here is derived from an EMBL/GenBank/DDBJ whole genome shotgun (WGS) entry which is preliminary data.</text>
</comment>
<organism evidence="1 2">
    <name type="scientific">Venturia nashicola</name>
    <dbReference type="NCBI Taxonomy" id="86259"/>
    <lineage>
        <taxon>Eukaryota</taxon>
        <taxon>Fungi</taxon>
        <taxon>Dikarya</taxon>
        <taxon>Ascomycota</taxon>
        <taxon>Pezizomycotina</taxon>
        <taxon>Dothideomycetes</taxon>
        <taxon>Pleosporomycetidae</taxon>
        <taxon>Venturiales</taxon>
        <taxon>Venturiaceae</taxon>
        <taxon>Venturia</taxon>
    </lineage>
</organism>
<dbReference type="Proteomes" id="UP000298493">
    <property type="component" value="Unassembled WGS sequence"/>
</dbReference>
<protein>
    <submittedName>
        <fullName evidence="1">Uncharacterized protein</fullName>
    </submittedName>
</protein>
<evidence type="ECO:0000313" key="1">
    <source>
        <dbReference type="EMBL" id="TID21389.1"/>
    </source>
</evidence>
<dbReference type="AlphaFoldDB" id="A0A4Z1PHS8"/>
<accession>A0A4Z1PHS8</accession>
<sequence length="160" mass="17934">MNLANALEHAELVPWWSHIGLVAVVIMGRPGRAPHPAFIPRSNGGLCRPGSDFHNVQMSRHSTRRLGFLCRRKLEKATGSPVQRWMWTECASLDQNVFDVELMRWRLSKPPFLMLTPILQSIIGLETLASPILEWIAGSGWGSAKARFSIDTSLKCRSTT</sequence>
<gene>
    <name evidence="1" type="ORF">E6O75_ATG04784</name>
</gene>
<evidence type="ECO:0000313" key="2">
    <source>
        <dbReference type="Proteomes" id="UP000298493"/>
    </source>
</evidence>